<evidence type="ECO:0000256" key="2">
    <source>
        <dbReference type="ARBA" id="ARBA00022540"/>
    </source>
</evidence>
<comment type="subcellular location">
    <subcellularLocation>
        <location evidence="4 6">Cytoplasm</location>
    </subcellularLocation>
</comment>
<evidence type="ECO:0000313" key="10">
    <source>
        <dbReference type="Proteomes" id="UP000178082"/>
    </source>
</evidence>
<dbReference type="GO" id="GO:0043022">
    <property type="term" value="F:ribosome binding"/>
    <property type="evidence" value="ECO:0007669"/>
    <property type="project" value="UniProtKB-ARBA"/>
</dbReference>
<reference evidence="9 10" key="1">
    <citation type="journal article" date="2016" name="Nat. Commun.">
        <title>Thousands of microbial genomes shed light on interconnected biogeochemical processes in an aquifer system.</title>
        <authorList>
            <person name="Anantharaman K."/>
            <person name="Brown C.T."/>
            <person name="Hug L.A."/>
            <person name="Sharon I."/>
            <person name="Castelle C.J."/>
            <person name="Probst A.J."/>
            <person name="Thomas B.C."/>
            <person name="Singh A."/>
            <person name="Wilkins M.J."/>
            <person name="Karaoz U."/>
            <person name="Brodie E.L."/>
            <person name="Williams K.H."/>
            <person name="Hubbard S.S."/>
            <person name="Banfield J.F."/>
        </authorList>
    </citation>
    <scope>NUCLEOTIDE SEQUENCE [LARGE SCALE GENOMIC DNA]</scope>
</reference>
<evidence type="ECO:0000256" key="6">
    <source>
        <dbReference type="RuleBase" id="RU000646"/>
    </source>
</evidence>
<gene>
    <name evidence="4" type="primary">infC</name>
    <name evidence="9" type="ORF">A3G31_10660</name>
</gene>
<evidence type="ECO:0000256" key="3">
    <source>
        <dbReference type="ARBA" id="ARBA00022917"/>
    </source>
</evidence>
<dbReference type="GO" id="GO:0003743">
    <property type="term" value="F:translation initiation factor activity"/>
    <property type="evidence" value="ECO:0007669"/>
    <property type="project" value="UniProtKB-UniRule"/>
</dbReference>
<proteinExistence type="inferred from homology"/>
<dbReference type="STRING" id="1817883.A3G31_10660"/>
<dbReference type="InterPro" id="IPR001288">
    <property type="entry name" value="Translation_initiation_fac_3"/>
</dbReference>
<comment type="function">
    <text evidence="4 6">IF-3 binds to the 30S ribosomal subunit and shifts the equilibrium between 70S ribosomes and their 50S and 30S subunits in favor of the free subunits, thus enhancing the availability of 30S subunits on which protein synthesis initiation begins.</text>
</comment>
<dbReference type="InterPro" id="IPR019815">
    <property type="entry name" value="Translation_initiation_fac_3_C"/>
</dbReference>
<dbReference type="GO" id="GO:0032790">
    <property type="term" value="P:ribosome disassembly"/>
    <property type="evidence" value="ECO:0007669"/>
    <property type="project" value="TreeGrafter"/>
</dbReference>
<accession>A0A1F7SF62</accession>
<dbReference type="FunFam" id="3.30.110.10:FF:000001">
    <property type="entry name" value="Translation initiation factor IF-3"/>
    <property type="match status" value="1"/>
</dbReference>
<dbReference type="InterPro" id="IPR036788">
    <property type="entry name" value="T_IF-3_C_sf"/>
</dbReference>
<dbReference type="PANTHER" id="PTHR10938">
    <property type="entry name" value="TRANSLATION INITIATION FACTOR IF-3"/>
    <property type="match status" value="1"/>
</dbReference>
<feature type="domain" description="Translation initiation factor 3 C-terminal" evidence="7">
    <location>
        <begin position="84"/>
        <end position="168"/>
    </location>
</feature>
<dbReference type="NCBIfam" id="TIGR00168">
    <property type="entry name" value="infC"/>
    <property type="match status" value="1"/>
</dbReference>
<comment type="subunit">
    <text evidence="4 6">Monomer.</text>
</comment>
<evidence type="ECO:0000256" key="5">
    <source>
        <dbReference type="NCBIfam" id="TIGR00168"/>
    </source>
</evidence>
<dbReference type="Pfam" id="PF05198">
    <property type="entry name" value="IF3_N"/>
    <property type="match status" value="1"/>
</dbReference>
<dbReference type="Gene3D" id="3.30.110.10">
    <property type="entry name" value="Translation initiation factor 3 (IF-3), C-terminal domain"/>
    <property type="match status" value="1"/>
</dbReference>
<dbReference type="GO" id="GO:0016020">
    <property type="term" value="C:membrane"/>
    <property type="evidence" value="ECO:0007669"/>
    <property type="project" value="TreeGrafter"/>
</dbReference>
<dbReference type="PROSITE" id="PS00938">
    <property type="entry name" value="IF3"/>
    <property type="match status" value="1"/>
</dbReference>
<keyword evidence="3 4" id="KW-0648">Protein biosynthesis</keyword>
<organism evidence="9 10">
    <name type="scientific">Candidatus Schekmanbacteria bacterium RIFCSPLOWO2_12_FULL_38_15</name>
    <dbReference type="NCBI Taxonomy" id="1817883"/>
    <lineage>
        <taxon>Bacteria</taxon>
        <taxon>Candidatus Schekmaniibacteriota</taxon>
    </lineage>
</organism>
<dbReference type="InterPro" id="IPR036787">
    <property type="entry name" value="T_IF-3_N_sf"/>
</dbReference>
<keyword evidence="2 4" id="KW-0396">Initiation factor</keyword>
<dbReference type="Pfam" id="PF00707">
    <property type="entry name" value="IF3_C"/>
    <property type="match status" value="1"/>
</dbReference>
<sequence>MIKRVRVNEKIIAKEIRVISSSGEQLGILTPAEALKIAQNEGLDLVEIAPSANPSVCKVMDYGKFLFQQKKKSHDSRKKQKIFHVKEVKLRPKTEKHDIEFKTKHIERFLKLGDKAKVIVMFHGRELAYTNIGREILGKIADAVKELGVIEQPPRLEGSNMTMILSPKHN</sequence>
<dbReference type="GO" id="GO:0005829">
    <property type="term" value="C:cytosol"/>
    <property type="evidence" value="ECO:0007669"/>
    <property type="project" value="TreeGrafter"/>
</dbReference>
<dbReference type="InterPro" id="IPR019813">
    <property type="entry name" value="Translation_initiation_fac3_CS"/>
</dbReference>
<dbReference type="InterPro" id="IPR019814">
    <property type="entry name" value="Translation_initiation_fac_3_N"/>
</dbReference>
<evidence type="ECO:0000259" key="8">
    <source>
        <dbReference type="Pfam" id="PF05198"/>
    </source>
</evidence>
<protein>
    <recommendedName>
        <fullName evidence="4 5">Translation initiation factor IF-3</fullName>
    </recommendedName>
</protein>
<evidence type="ECO:0000256" key="1">
    <source>
        <dbReference type="ARBA" id="ARBA00005439"/>
    </source>
</evidence>
<evidence type="ECO:0000256" key="4">
    <source>
        <dbReference type="HAMAP-Rule" id="MF_00080"/>
    </source>
</evidence>
<name>A0A1F7SF62_9BACT</name>
<keyword evidence="4" id="KW-0963">Cytoplasm</keyword>
<dbReference type="FunFam" id="3.10.20.80:FF:000001">
    <property type="entry name" value="Translation initiation factor IF-3"/>
    <property type="match status" value="1"/>
</dbReference>
<evidence type="ECO:0000259" key="7">
    <source>
        <dbReference type="Pfam" id="PF00707"/>
    </source>
</evidence>
<dbReference type="AlphaFoldDB" id="A0A1F7SF62"/>
<comment type="caution">
    <text evidence="9">The sequence shown here is derived from an EMBL/GenBank/DDBJ whole genome shotgun (WGS) entry which is preliminary data.</text>
</comment>
<dbReference type="Proteomes" id="UP000178082">
    <property type="component" value="Unassembled WGS sequence"/>
</dbReference>
<dbReference type="HAMAP" id="MF_00080">
    <property type="entry name" value="IF_3"/>
    <property type="match status" value="1"/>
</dbReference>
<comment type="similarity">
    <text evidence="1 4 6">Belongs to the IF-3 family.</text>
</comment>
<dbReference type="PANTHER" id="PTHR10938:SF0">
    <property type="entry name" value="TRANSLATION INITIATION FACTOR IF-3, MITOCHONDRIAL"/>
    <property type="match status" value="1"/>
</dbReference>
<dbReference type="EMBL" id="MGDI01000031">
    <property type="protein sequence ID" value="OGL52446.1"/>
    <property type="molecule type" value="Genomic_DNA"/>
</dbReference>
<dbReference type="SUPFAM" id="SSF54364">
    <property type="entry name" value="Translation initiation factor IF3, N-terminal domain"/>
    <property type="match status" value="1"/>
</dbReference>
<feature type="domain" description="Translation initiation factor 3 N-terminal" evidence="8">
    <location>
        <begin position="7"/>
        <end position="74"/>
    </location>
</feature>
<evidence type="ECO:0000313" key="9">
    <source>
        <dbReference type="EMBL" id="OGL52446.1"/>
    </source>
</evidence>
<dbReference type="Gene3D" id="3.10.20.80">
    <property type="entry name" value="Translation initiation factor 3 (IF-3), N-terminal domain"/>
    <property type="match status" value="1"/>
</dbReference>
<dbReference type="SUPFAM" id="SSF55200">
    <property type="entry name" value="Translation initiation factor IF3, C-terminal domain"/>
    <property type="match status" value="1"/>
</dbReference>